<keyword evidence="1" id="KW-0175">Coiled coil</keyword>
<evidence type="ECO:0000256" key="1">
    <source>
        <dbReference type="SAM" id="Coils"/>
    </source>
</evidence>
<evidence type="ECO:0000313" key="4">
    <source>
        <dbReference type="Proteomes" id="UP000018888"/>
    </source>
</evidence>
<dbReference type="AlphaFoldDB" id="A0A2P4P427"/>
<organism evidence="3 4">
    <name type="scientific">Rhizophagus irregularis (strain DAOM 181602 / DAOM 197198 / MUCL 43194)</name>
    <name type="common">Arbuscular mycorrhizal fungus</name>
    <name type="synonym">Glomus intraradices</name>
    <dbReference type="NCBI Taxonomy" id="747089"/>
    <lineage>
        <taxon>Eukaryota</taxon>
        <taxon>Fungi</taxon>
        <taxon>Fungi incertae sedis</taxon>
        <taxon>Mucoromycota</taxon>
        <taxon>Glomeromycotina</taxon>
        <taxon>Glomeromycetes</taxon>
        <taxon>Glomerales</taxon>
        <taxon>Glomeraceae</taxon>
        <taxon>Rhizophagus</taxon>
    </lineage>
</organism>
<accession>A0A2P4P427</accession>
<name>A0A2P4P427_RHIID</name>
<gene>
    <name evidence="3" type="ORF">GLOIN_2v1716539</name>
</gene>
<reference evidence="3 4" key="1">
    <citation type="journal article" date="2013" name="Proc. Natl. Acad. Sci. U.S.A.">
        <title>Genome of an arbuscular mycorrhizal fungus provides insight into the oldest plant symbiosis.</title>
        <authorList>
            <person name="Tisserant E."/>
            <person name="Malbreil M."/>
            <person name="Kuo A."/>
            <person name="Kohler A."/>
            <person name="Symeonidi A."/>
            <person name="Balestrini R."/>
            <person name="Charron P."/>
            <person name="Duensing N."/>
            <person name="Frei Dit Frey N."/>
            <person name="Gianinazzi-Pearson V."/>
            <person name="Gilbert L.B."/>
            <person name="Handa Y."/>
            <person name="Herr J.R."/>
            <person name="Hijri M."/>
            <person name="Koul R."/>
            <person name="Kawaguchi M."/>
            <person name="Krajinski F."/>
            <person name="Lammers P.J."/>
            <person name="Masclaux F.G."/>
            <person name="Murat C."/>
            <person name="Morin E."/>
            <person name="Ndikumana S."/>
            <person name="Pagni M."/>
            <person name="Petitpierre D."/>
            <person name="Requena N."/>
            <person name="Rosikiewicz P."/>
            <person name="Riley R."/>
            <person name="Saito K."/>
            <person name="San Clemente H."/>
            <person name="Shapiro H."/>
            <person name="van Tuinen D."/>
            <person name="Becard G."/>
            <person name="Bonfante P."/>
            <person name="Paszkowski U."/>
            <person name="Shachar-Hill Y.Y."/>
            <person name="Tuskan G.A."/>
            <person name="Young P.W."/>
            <person name="Sanders I.R."/>
            <person name="Henrissat B."/>
            <person name="Rensing S.A."/>
            <person name="Grigoriev I.V."/>
            <person name="Corradi N."/>
            <person name="Roux C."/>
            <person name="Martin F."/>
        </authorList>
    </citation>
    <scope>NUCLEOTIDE SEQUENCE [LARGE SCALE GENOMIC DNA]</scope>
    <source>
        <strain evidence="3 4">DAOM 197198</strain>
    </source>
</reference>
<evidence type="ECO:0000256" key="2">
    <source>
        <dbReference type="SAM" id="MobiDB-lite"/>
    </source>
</evidence>
<feature type="non-terminal residue" evidence="3">
    <location>
        <position position="108"/>
    </location>
</feature>
<reference evidence="3 4" key="2">
    <citation type="journal article" date="2018" name="New Phytol.">
        <title>High intraspecific genome diversity in the model arbuscular mycorrhizal symbiont Rhizophagus irregularis.</title>
        <authorList>
            <person name="Chen E.C.H."/>
            <person name="Morin E."/>
            <person name="Beaudet D."/>
            <person name="Noel J."/>
            <person name="Yildirir G."/>
            <person name="Ndikumana S."/>
            <person name="Charron P."/>
            <person name="St-Onge C."/>
            <person name="Giorgi J."/>
            <person name="Kruger M."/>
            <person name="Marton T."/>
            <person name="Ropars J."/>
            <person name="Grigoriev I.V."/>
            <person name="Hainaut M."/>
            <person name="Henrissat B."/>
            <person name="Roux C."/>
            <person name="Martin F."/>
            <person name="Corradi N."/>
        </authorList>
    </citation>
    <scope>NUCLEOTIDE SEQUENCE [LARGE SCALE GENOMIC DNA]</scope>
    <source>
        <strain evidence="3 4">DAOM 197198</strain>
    </source>
</reference>
<protein>
    <submittedName>
        <fullName evidence="3">Uncharacterized protein</fullName>
    </submittedName>
</protein>
<keyword evidence="4" id="KW-1185">Reference proteome</keyword>
<evidence type="ECO:0000313" key="3">
    <source>
        <dbReference type="EMBL" id="POG60139.1"/>
    </source>
</evidence>
<dbReference type="EMBL" id="AUPC02000408">
    <property type="protein sequence ID" value="POG60139.1"/>
    <property type="molecule type" value="Genomic_DNA"/>
</dbReference>
<dbReference type="Proteomes" id="UP000018888">
    <property type="component" value="Unassembled WGS sequence"/>
</dbReference>
<feature type="coiled-coil region" evidence="1">
    <location>
        <begin position="49"/>
        <end position="104"/>
    </location>
</feature>
<comment type="caution">
    <text evidence="3">The sequence shown here is derived from an EMBL/GenBank/DDBJ whole genome shotgun (WGS) entry which is preliminary data.</text>
</comment>
<feature type="region of interest" description="Disordered" evidence="2">
    <location>
        <begin position="1"/>
        <end position="23"/>
    </location>
</feature>
<sequence length="108" mass="12971">MPLSTEMHYNPDSSDQVPYNEANTSYYNTYNSNQIQHNEDNTNNMRTQLTQPFDTIKKLEEEKENLQDEIRNLNKDKLMYEKRNKDLQLDYDNLREKHNGLTNKNKDP</sequence>
<proteinExistence type="predicted"/>